<keyword evidence="3" id="KW-0804">Transcription</keyword>
<keyword evidence="1" id="KW-0805">Transcription regulation</keyword>
<dbReference type="SUPFAM" id="SSF64288">
    <property type="entry name" value="Chorismate lyase-like"/>
    <property type="match status" value="1"/>
</dbReference>
<dbReference type="Gene3D" id="3.40.1410.10">
    <property type="entry name" value="Chorismate lyase-like"/>
    <property type="match status" value="1"/>
</dbReference>
<evidence type="ECO:0000256" key="2">
    <source>
        <dbReference type="ARBA" id="ARBA00023125"/>
    </source>
</evidence>
<dbReference type="Gene3D" id="1.10.10.10">
    <property type="entry name" value="Winged helix-like DNA-binding domain superfamily/Winged helix DNA-binding domain"/>
    <property type="match status" value="1"/>
</dbReference>
<dbReference type="GO" id="GO:0045892">
    <property type="term" value="P:negative regulation of DNA-templated transcription"/>
    <property type="evidence" value="ECO:0007669"/>
    <property type="project" value="TreeGrafter"/>
</dbReference>
<dbReference type="Proteomes" id="UP000277811">
    <property type="component" value="Unassembled WGS sequence"/>
</dbReference>
<dbReference type="InterPro" id="IPR050679">
    <property type="entry name" value="Bact_HTH_transcr_reg"/>
</dbReference>
<dbReference type="InterPro" id="IPR036388">
    <property type="entry name" value="WH-like_DNA-bd_sf"/>
</dbReference>
<accession>A0A498R7J4</accession>
<keyword evidence="2" id="KW-0238">DNA-binding</keyword>
<dbReference type="InterPro" id="IPR028978">
    <property type="entry name" value="Chorismate_lyase_/UTRA_dom_sf"/>
</dbReference>
<dbReference type="PANTHER" id="PTHR44846:SF1">
    <property type="entry name" value="MANNOSYL-D-GLYCERATE TRANSPORT_METABOLISM SYSTEM REPRESSOR MNGR-RELATED"/>
    <property type="match status" value="1"/>
</dbReference>
<reference evidence="5 6" key="1">
    <citation type="submission" date="2018-06" db="EMBL/GenBank/DDBJ databases">
        <authorList>
            <person name="Strepis N."/>
        </authorList>
    </citation>
    <scope>NUCLEOTIDE SEQUENCE [LARGE SCALE GENOMIC DNA]</scope>
    <source>
        <strain evidence="5">LUCI</strain>
    </source>
</reference>
<dbReference type="Pfam" id="PF07702">
    <property type="entry name" value="UTRA"/>
    <property type="match status" value="1"/>
</dbReference>
<dbReference type="GO" id="GO:0003700">
    <property type="term" value="F:DNA-binding transcription factor activity"/>
    <property type="evidence" value="ECO:0007669"/>
    <property type="project" value="InterPro"/>
</dbReference>
<dbReference type="SMART" id="SM00866">
    <property type="entry name" value="UTRA"/>
    <property type="match status" value="1"/>
</dbReference>
<dbReference type="AlphaFoldDB" id="A0A498R7J4"/>
<dbReference type="SUPFAM" id="SSF46785">
    <property type="entry name" value="Winged helix' DNA-binding domain"/>
    <property type="match status" value="1"/>
</dbReference>
<organism evidence="5 6">
    <name type="scientific">Lucifera butyrica</name>
    <dbReference type="NCBI Taxonomy" id="1351585"/>
    <lineage>
        <taxon>Bacteria</taxon>
        <taxon>Bacillati</taxon>
        <taxon>Bacillota</taxon>
        <taxon>Negativicutes</taxon>
        <taxon>Veillonellales</taxon>
        <taxon>Veillonellaceae</taxon>
        <taxon>Lucifera</taxon>
    </lineage>
</organism>
<dbReference type="PRINTS" id="PR00035">
    <property type="entry name" value="HTHGNTR"/>
</dbReference>
<evidence type="ECO:0000313" key="5">
    <source>
        <dbReference type="EMBL" id="VBB07464.1"/>
    </source>
</evidence>
<dbReference type="InterPro" id="IPR011663">
    <property type="entry name" value="UTRA"/>
</dbReference>
<dbReference type="RefSeq" id="WP_165865998.1">
    <property type="nucleotide sequence ID" value="NZ_UPPP01000074.1"/>
</dbReference>
<dbReference type="SMART" id="SM00345">
    <property type="entry name" value="HTH_GNTR"/>
    <property type="match status" value="1"/>
</dbReference>
<dbReference type="PANTHER" id="PTHR44846">
    <property type="entry name" value="MANNOSYL-D-GLYCERATE TRANSPORT/METABOLISM SYSTEM REPRESSOR MNGR-RELATED"/>
    <property type="match status" value="1"/>
</dbReference>
<dbReference type="InterPro" id="IPR036390">
    <property type="entry name" value="WH_DNA-bd_sf"/>
</dbReference>
<evidence type="ECO:0000256" key="3">
    <source>
        <dbReference type="ARBA" id="ARBA00023163"/>
    </source>
</evidence>
<feature type="domain" description="HTH gntR-type" evidence="4">
    <location>
        <begin position="1"/>
        <end position="68"/>
    </location>
</feature>
<name>A0A498R7J4_9FIRM</name>
<dbReference type="CDD" id="cd07377">
    <property type="entry name" value="WHTH_GntR"/>
    <property type="match status" value="1"/>
</dbReference>
<gene>
    <name evidence="5" type="ORF">LUCI_2713</name>
</gene>
<protein>
    <submittedName>
        <fullName evidence="5">Transcription regulator hth gntr</fullName>
    </submittedName>
</protein>
<dbReference type="InterPro" id="IPR000524">
    <property type="entry name" value="Tscrpt_reg_HTH_GntR"/>
</dbReference>
<sequence>MKYAAVYKDIKRKILNGIYTPWAPLEGEEMLCGIYGISRTTVRKAIAKLKQDGYLHSQQGSGIFVNPPEFYEERTMTTLSERIEADVDLENQILQSDLIEANERLAAICNLPVGSKLHHYIRLRTINGTPCVLEETYMPQYLFRNFDAAKTPRGSVFKYIEEDCKYGISHAIKNVTAIKVEGELAGLLQMENGSATLQIEHKVYLKKSVLAQYTIEVQTNKTIRFIAVR</sequence>
<dbReference type="EMBL" id="UPPP01000074">
    <property type="protein sequence ID" value="VBB07464.1"/>
    <property type="molecule type" value="Genomic_DNA"/>
</dbReference>
<dbReference type="Pfam" id="PF00392">
    <property type="entry name" value="GntR"/>
    <property type="match status" value="1"/>
</dbReference>
<dbReference type="GO" id="GO:0003677">
    <property type="term" value="F:DNA binding"/>
    <property type="evidence" value="ECO:0007669"/>
    <property type="project" value="UniProtKB-KW"/>
</dbReference>
<evidence type="ECO:0000313" key="6">
    <source>
        <dbReference type="Proteomes" id="UP000277811"/>
    </source>
</evidence>
<dbReference type="PROSITE" id="PS50949">
    <property type="entry name" value="HTH_GNTR"/>
    <property type="match status" value="1"/>
</dbReference>
<evidence type="ECO:0000256" key="1">
    <source>
        <dbReference type="ARBA" id="ARBA00023015"/>
    </source>
</evidence>
<keyword evidence="6" id="KW-1185">Reference proteome</keyword>
<proteinExistence type="predicted"/>
<evidence type="ECO:0000259" key="4">
    <source>
        <dbReference type="PROSITE" id="PS50949"/>
    </source>
</evidence>